<dbReference type="EMBL" id="CP104064">
    <property type="protein sequence ID" value="WAH38053.1"/>
    <property type="molecule type" value="Genomic_DNA"/>
</dbReference>
<dbReference type="Pfam" id="PF04542">
    <property type="entry name" value="Sigma70_r2"/>
    <property type="match status" value="1"/>
</dbReference>
<dbReference type="InterPro" id="IPR039425">
    <property type="entry name" value="RNA_pol_sigma-70-like"/>
</dbReference>
<evidence type="ECO:0000256" key="2">
    <source>
        <dbReference type="ARBA" id="ARBA00023082"/>
    </source>
</evidence>
<dbReference type="Gene3D" id="1.10.1740.10">
    <property type="match status" value="1"/>
</dbReference>
<keyword evidence="4" id="KW-0804">Transcription</keyword>
<feature type="domain" description="RNA polymerase sigma-70 region 2" evidence="5">
    <location>
        <begin position="12"/>
        <end position="71"/>
    </location>
</feature>
<accession>A0ABY6Z5W4</accession>
<dbReference type="SUPFAM" id="SSF88946">
    <property type="entry name" value="Sigma2 domain of RNA polymerase sigma factors"/>
    <property type="match status" value="1"/>
</dbReference>
<dbReference type="RefSeq" id="WP_268045599.1">
    <property type="nucleotide sequence ID" value="NZ_CP104064.1"/>
</dbReference>
<evidence type="ECO:0000256" key="3">
    <source>
        <dbReference type="ARBA" id="ARBA00023125"/>
    </source>
</evidence>
<reference evidence="6" key="1">
    <citation type="submission" date="2022-08" db="EMBL/GenBank/DDBJ databases">
        <title>Alicyclobacillus dauci DSM2870, complete genome.</title>
        <authorList>
            <person name="Wang Q."/>
            <person name="Cai R."/>
            <person name="Wang Z."/>
        </authorList>
    </citation>
    <scope>NUCLEOTIDE SEQUENCE</scope>
    <source>
        <strain evidence="6">DSM 28700</strain>
    </source>
</reference>
<evidence type="ECO:0000256" key="1">
    <source>
        <dbReference type="ARBA" id="ARBA00023015"/>
    </source>
</evidence>
<dbReference type="InterPro" id="IPR013325">
    <property type="entry name" value="RNA_pol_sigma_r2"/>
</dbReference>
<keyword evidence="1" id="KW-0805">Transcription regulation</keyword>
<keyword evidence="2" id="KW-0731">Sigma factor</keyword>
<name>A0ABY6Z5W4_9BACL</name>
<evidence type="ECO:0000313" key="7">
    <source>
        <dbReference type="Proteomes" id="UP001164803"/>
    </source>
</evidence>
<organism evidence="6 7">
    <name type="scientific">Alicyclobacillus dauci</name>
    <dbReference type="NCBI Taxonomy" id="1475485"/>
    <lineage>
        <taxon>Bacteria</taxon>
        <taxon>Bacillati</taxon>
        <taxon>Bacillota</taxon>
        <taxon>Bacilli</taxon>
        <taxon>Bacillales</taxon>
        <taxon>Alicyclobacillaceae</taxon>
        <taxon>Alicyclobacillus</taxon>
    </lineage>
</organism>
<evidence type="ECO:0000259" key="5">
    <source>
        <dbReference type="Pfam" id="PF04542"/>
    </source>
</evidence>
<dbReference type="PANTHER" id="PTHR43133">
    <property type="entry name" value="RNA POLYMERASE ECF-TYPE SIGMA FACTO"/>
    <property type="match status" value="1"/>
</dbReference>
<sequence length="72" mass="8495">MEDDTHSIISALFEEHAESIFRFATLSLPRDLDAKDVVQEVFLKAYRSWNTYNKGSNERTWLYQIAKNHIYA</sequence>
<keyword evidence="3" id="KW-0238">DNA-binding</keyword>
<dbReference type="Proteomes" id="UP001164803">
    <property type="component" value="Chromosome"/>
</dbReference>
<proteinExistence type="predicted"/>
<evidence type="ECO:0000256" key="4">
    <source>
        <dbReference type="ARBA" id="ARBA00023163"/>
    </source>
</evidence>
<dbReference type="PANTHER" id="PTHR43133:SF8">
    <property type="entry name" value="RNA POLYMERASE SIGMA FACTOR HI_1459-RELATED"/>
    <property type="match status" value="1"/>
</dbReference>
<keyword evidence="7" id="KW-1185">Reference proteome</keyword>
<gene>
    <name evidence="6" type="ORF">NZD86_06080</name>
</gene>
<protein>
    <recommendedName>
        <fullName evidence="5">RNA polymerase sigma-70 region 2 domain-containing protein</fullName>
    </recommendedName>
</protein>
<evidence type="ECO:0000313" key="6">
    <source>
        <dbReference type="EMBL" id="WAH38053.1"/>
    </source>
</evidence>
<dbReference type="InterPro" id="IPR007627">
    <property type="entry name" value="RNA_pol_sigma70_r2"/>
</dbReference>